<dbReference type="OrthoDB" id="3403621at2"/>
<dbReference type="PROSITE" id="PS51257">
    <property type="entry name" value="PROKAR_LIPOPROTEIN"/>
    <property type="match status" value="1"/>
</dbReference>
<gene>
    <name evidence="2" type="ORF">SAMN05216410_1729</name>
</gene>
<evidence type="ECO:0000313" key="2">
    <source>
        <dbReference type="EMBL" id="SDC36470.1"/>
    </source>
</evidence>
<feature type="signal peptide" evidence="1">
    <location>
        <begin position="1"/>
        <end position="27"/>
    </location>
</feature>
<sequence>MTARRPIALVAATLAAAFALTLTACSAGEGPEAAAATAEAHRGPLSEYLAPIADVVGGEEANLALNTETQEAIASCMADAGFDYIPYATTPNGVSVPVSDAGTRDWVARRGYGLSGGVVEGPELEAMLAEDAANAELPQWVNPNTTLYAQLSPGTQAAYDLALYGPGFTEDDGADDEIGTRVEWTRDDGCSFWASGEVTARRSAHLSDYDDLAQRMIVSRISVDSQPRMVDLTTEWAHCMADAGHVYTSPTHAWESVYAVIQGDPGPDGDPYVTSDEAKALEIEVALADFDCRETLKWDEVRNSVVDEVEAQFLADNKAEIDEFIAAVLQGPQP</sequence>
<reference evidence="2 3" key="1">
    <citation type="submission" date="2016-09" db="EMBL/GenBank/DDBJ databases">
        <authorList>
            <person name="Capua I."/>
            <person name="De Benedictis P."/>
            <person name="Joannis T."/>
            <person name="Lombin L.H."/>
            <person name="Cattoli G."/>
        </authorList>
    </citation>
    <scope>NUCLEOTIDE SEQUENCE [LARGE SCALE GENOMIC DNA]</scope>
    <source>
        <strain evidence="2 3">ISLP-3</strain>
    </source>
</reference>
<feature type="chain" id="PRO_5038683361" description="TRAP-type C4-dicarboxylate transport system, substrate-binding protein" evidence="1">
    <location>
        <begin position="28"/>
        <end position="334"/>
    </location>
</feature>
<proteinExistence type="predicted"/>
<dbReference type="AlphaFoldDB" id="A0A1G6KZG7"/>
<accession>A0A1G6KZG7</accession>
<evidence type="ECO:0008006" key="4">
    <source>
        <dbReference type="Google" id="ProtNLM"/>
    </source>
</evidence>
<evidence type="ECO:0000313" key="3">
    <source>
        <dbReference type="Proteomes" id="UP000199039"/>
    </source>
</evidence>
<organism evidence="2 3">
    <name type="scientific">Sanguibacter gelidistatuariae</name>
    <dbReference type="NCBI Taxonomy" id="1814289"/>
    <lineage>
        <taxon>Bacteria</taxon>
        <taxon>Bacillati</taxon>
        <taxon>Actinomycetota</taxon>
        <taxon>Actinomycetes</taxon>
        <taxon>Micrococcales</taxon>
        <taxon>Sanguibacteraceae</taxon>
        <taxon>Sanguibacter</taxon>
    </lineage>
</organism>
<dbReference type="EMBL" id="FMYH01000002">
    <property type="protein sequence ID" value="SDC36470.1"/>
    <property type="molecule type" value="Genomic_DNA"/>
</dbReference>
<protein>
    <recommendedName>
        <fullName evidence="4">TRAP-type C4-dicarboxylate transport system, substrate-binding protein</fullName>
    </recommendedName>
</protein>
<dbReference type="Proteomes" id="UP000199039">
    <property type="component" value="Unassembled WGS sequence"/>
</dbReference>
<name>A0A1G6KZG7_9MICO</name>
<evidence type="ECO:0000256" key="1">
    <source>
        <dbReference type="SAM" id="SignalP"/>
    </source>
</evidence>
<dbReference type="RefSeq" id="WP_093182371.1">
    <property type="nucleotide sequence ID" value="NZ_FMYH01000002.1"/>
</dbReference>
<keyword evidence="3" id="KW-1185">Reference proteome</keyword>
<keyword evidence="1" id="KW-0732">Signal</keyword>
<dbReference type="STRING" id="1814289.SAMN05216410_1729"/>